<sequence>MSAVLLSYCNPLAIRREHVQRDMAFVTIGNGGGEPVIMDTALGEALGYATPLLAIDALYAEHQDDLIGLSGVVELYQPDSIGRSIVRVFDLEGAMRLCRIALTPLANQVFAKLKNIELSYAIQTFPEAQRQRPSAVILPFPINATKRMSLKS</sequence>
<organism evidence="1 2">
    <name type="scientific">Pseudomonas fluorescens</name>
    <dbReference type="NCBI Taxonomy" id="294"/>
    <lineage>
        <taxon>Bacteria</taxon>
        <taxon>Pseudomonadati</taxon>
        <taxon>Pseudomonadota</taxon>
        <taxon>Gammaproteobacteria</taxon>
        <taxon>Pseudomonadales</taxon>
        <taxon>Pseudomonadaceae</taxon>
        <taxon>Pseudomonas</taxon>
    </lineage>
</organism>
<protein>
    <submittedName>
        <fullName evidence="1">Uncharacterized protein</fullName>
    </submittedName>
</protein>
<evidence type="ECO:0000313" key="2">
    <source>
        <dbReference type="Proteomes" id="UP000063434"/>
    </source>
</evidence>
<dbReference type="Proteomes" id="UP000063434">
    <property type="component" value="Unassembled WGS sequence"/>
</dbReference>
<dbReference type="RefSeq" id="WP_060766458.1">
    <property type="nucleotide sequence ID" value="NZ_LCYC01000103.1"/>
</dbReference>
<reference evidence="1 2" key="1">
    <citation type="submission" date="2015-05" db="EMBL/GenBank/DDBJ databases">
        <title>A genomic and transcriptomic approach to investigate the blue pigment phenotype in Pseudomonas fluorescens.</title>
        <authorList>
            <person name="Andreani N.A."/>
            <person name="Cardazzo B."/>
        </authorList>
    </citation>
    <scope>NUCLEOTIDE SEQUENCE [LARGE SCALE GENOMIC DNA]</scope>
    <source>
        <strain evidence="1 2">Ps_40</strain>
    </source>
</reference>
<gene>
    <name evidence="1" type="ORF">PFL603g_06517</name>
</gene>
<accession>A0A109KCH5</accession>
<dbReference type="AlphaFoldDB" id="A0A109KCH5"/>
<evidence type="ECO:0000313" key="1">
    <source>
        <dbReference type="EMBL" id="KWV66752.1"/>
    </source>
</evidence>
<proteinExistence type="predicted"/>
<comment type="caution">
    <text evidence="1">The sequence shown here is derived from an EMBL/GenBank/DDBJ whole genome shotgun (WGS) entry which is preliminary data.</text>
</comment>
<dbReference type="PATRIC" id="fig|294.195.peg.6930"/>
<name>A0A109KCH5_PSEFL</name>
<dbReference type="EMBL" id="LCYC01000103">
    <property type="protein sequence ID" value="KWV66752.1"/>
    <property type="molecule type" value="Genomic_DNA"/>
</dbReference>